<evidence type="ECO:0000313" key="2">
    <source>
        <dbReference type="Proteomes" id="UP001396898"/>
    </source>
</evidence>
<dbReference type="Pfam" id="PF17784">
    <property type="entry name" value="Sulfotransfer_4"/>
    <property type="match status" value="1"/>
</dbReference>
<gene>
    <name evidence="1" type="ORF">PG991_010852</name>
</gene>
<dbReference type="Proteomes" id="UP001396898">
    <property type="component" value="Unassembled WGS sequence"/>
</dbReference>
<dbReference type="InterPro" id="IPR040632">
    <property type="entry name" value="Sulfotransfer_4"/>
</dbReference>
<dbReference type="Gene3D" id="3.40.50.300">
    <property type="entry name" value="P-loop containing nucleotide triphosphate hydrolases"/>
    <property type="match status" value="1"/>
</dbReference>
<protein>
    <submittedName>
        <fullName evidence="1">Uncharacterized protein</fullName>
    </submittedName>
</protein>
<dbReference type="EMBL" id="JAQQWI010000016">
    <property type="protein sequence ID" value="KAK8008301.1"/>
    <property type="molecule type" value="Genomic_DNA"/>
</dbReference>
<dbReference type="InterPro" id="IPR027417">
    <property type="entry name" value="P-loop_NTPase"/>
</dbReference>
<keyword evidence="2" id="KW-1185">Reference proteome</keyword>
<sequence length="88" mass="10041">MQSRFEPWWRSVRSGVLDPIFGRSLGLNMFLTKIPPVMSTRKQILGLFELVPAGRGFEKDTGSGWEPLCEFLGKKVPDMRFPQLNEGK</sequence>
<accession>A0ABR1RCN0</accession>
<reference evidence="1 2" key="1">
    <citation type="submission" date="2023-01" db="EMBL/GenBank/DDBJ databases">
        <title>Analysis of 21 Apiospora genomes using comparative genomics revels a genus with tremendous synthesis potential of carbohydrate active enzymes and secondary metabolites.</title>
        <authorList>
            <person name="Sorensen T."/>
        </authorList>
    </citation>
    <scope>NUCLEOTIDE SEQUENCE [LARGE SCALE GENOMIC DNA]</scope>
    <source>
        <strain evidence="1 2">CBS 20057</strain>
    </source>
</reference>
<comment type="caution">
    <text evidence="1">The sequence shown here is derived from an EMBL/GenBank/DDBJ whole genome shotgun (WGS) entry which is preliminary data.</text>
</comment>
<evidence type="ECO:0000313" key="1">
    <source>
        <dbReference type="EMBL" id="KAK8008301.1"/>
    </source>
</evidence>
<organism evidence="1 2">
    <name type="scientific">Apiospora marii</name>
    <dbReference type="NCBI Taxonomy" id="335849"/>
    <lineage>
        <taxon>Eukaryota</taxon>
        <taxon>Fungi</taxon>
        <taxon>Dikarya</taxon>
        <taxon>Ascomycota</taxon>
        <taxon>Pezizomycotina</taxon>
        <taxon>Sordariomycetes</taxon>
        <taxon>Xylariomycetidae</taxon>
        <taxon>Amphisphaeriales</taxon>
        <taxon>Apiosporaceae</taxon>
        <taxon>Apiospora</taxon>
    </lineage>
</organism>
<proteinExistence type="predicted"/>
<name>A0ABR1RCN0_9PEZI</name>